<reference evidence="11 12" key="1">
    <citation type="submission" date="2014-01" db="EMBL/GenBank/DDBJ databases">
        <authorList>
            <person name="Zuccon D."/>
        </authorList>
    </citation>
    <scope>NUCLEOTIDE SEQUENCE [LARGE SCALE GENOMIC DNA]</scope>
    <source>
        <strain evidence="11 12">Y31</strain>
    </source>
</reference>
<evidence type="ECO:0000256" key="8">
    <source>
        <dbReference type="SAM" id="Phobius"/>
    </source>
</evidence>
<dbReference type="PATRIC" id="fig|1261658.3.peg.249"/>
<dbReference type="GO" id="GO:0004222">
    <property type="term" value="F:metalloendopeptidase activity"/>
    <property type="evidence" value="ECO:0007669"/>
    <property type="project" value="TreeGrafter"/>
</dbReference>
<dbReference type="PANTHER" id="PTHR21666:SF292">
    <property type="entry name" value="MUREIN DD-ENDOPEPTIDASE MEPM"/>
    <property type="match status" value="1"/>
</dbReference>
<protein>
    <submittedName>
        <fullName evidence="11">Peptidase M23</fullName>
    </submittedName>
</protein>
<keyword evidence="7" id="KW-0482">Metalloprotease</keyword>
<evidence type="ECO:0000256" key="7">
    <source>
        <dbReference type="ARBA" id="ARBA00023049"/>
    </source>
</evidence>
<organism evidence="11 12">
    <name type="scientific">Bibersteinia trehalosi Y31</name>
    <dbReference type="NCBI Taxonomy" id="1261658"/>
    <lineage>
        <taxon>Bacteria</taxon>
        <taxon>Pseudomonadati</taxon>
        <taxon>Pseudomonadota</taxon>
        <taxon>Gammaproteobacteria</taxon>
        <taxon>Pasteurellales</taxon>
        <taxon>Pasteurellaceae</taxon>
        <taxon>Bibersteinia</taxon>
    </lineage>
</organism>
<evidence type="ECO:0000313" key="11">
    <source>
        <dbReference type="EMBL" id="OAQ15196.1"/>
    </source>
</evidence>
<keyword evidence="4" id="KW-0479">Metal-binding</keyword>
<evidence type="ECO:0000256" key="3">
    <source>
        <dbReference type="ARBA" id="ARBA00022670"/>
    </source>
</evidence>
<evidence type="ECO:0000256" key="5">
    <source>
        <dbReference type="ARBA" id="ARBA00022801"/>
    </source>
</evidence>
<feature type="transmembrane region" description="Helical" evidence="8">
    <location>
        <begin position="20"/>
        <end position="37"/>
    </location>
</feature>
<comment type="cofactor">
    <cofactor evidence="1">
        <name>Zn(2+)</name>
        <dbReference type="ChEBI" id="CHEBI:29105"/>
    </cofactor>
</comment>
<gene>
    <name evidence="11" type="ORF">F480_01225</name>
</gene>
<keyword evidence="8" id="KW-0812">Transmembrane</keyword>
<dbReference type="EMBL" id="JACI01000001">
    <property type="protein sequence ID" value="OAQ15196.1"/>
    <property type="molecule type" value="Genomic_DNA"/>
</dbReference>
<dbReference type="AlphaFoldDB" id="A0A179CZ61"/>
<dbReference type="Pfam" id="PF01551">
    <property type="entry name" value="Peptidase_M23"/>
    <property type="match status" value="1"/>
</dbReference>
<dbReference type="Pfam" id="PF19425">
    <property type="entry name" value="Csd3_N2"/>
    <property type="match status" value="1"/>
</dbReference>
<evidence type="ECO:0000256" key="1">
    <source>
        <dbReference type="ARBA" id="ARBA00001947"/>
    </source>
</evidence>
<evidence type="ECO:0000256" key="6">
    <source>
        <dbReference type="ARBA" id="ARBA00022833"/>
    </source>
</evidence>
<feature type="domain" description="Csd3-like second N-terminal" evidence="10">
    <location>
        <begin position="261"/>
        <end position="383"/>
    </location>
</feature>
<dbReference type="PANTHER" id="PTHR21666">
    <property type="entry name" value="PEPTIDASE-RELATED"/>
    <property type="match status" value="1"/>
</dbReference>
<keyword evidence="3" id="KW-0645">Protease</keyword>
<dbReference type="CDD" id="cd12797">
    <property type="entry name" value="M23_peptidase"/>
    <property type="match status" value="1"/>
</dbReference>
<dbReference type="RefSeq" id="WP_082892825.1">
    <property type="nucleotide sequence ID" value="NZ_JACI01000001.1"/>
</dbReference>
<dbReference type="Proteomes" id="UP000078358">
    <property type="component" value="Unassembled WGS sequence"/>
</dbReference>
<dbReference type="Gene3D" id="2.70.70.10">
    <property type="entry name" value="Glucose Permease (Domain IIA)"/>
    <property type="match status" value="1"/>
</dbReference>
<proteinExistence type="predicted"/>
<evidence type="ECO:0000313" key="12">
    <source>
        <dbReference type="Proteomes" id="UP000078358"/>
    </source>
</evidence>
<dbReference type="GO" id="GO:0006508">
    <property type="term" value="P:proteolysis"/>
    <property type="evidence" value="ECO:0007669"/>
    <property type="project" value="UniProtKB-KW"/>
</dbReference>
<dbReference type="InterPro" id="IPR011055">
    <property type="entry name" value="Dup_hybrid_motif"/>
</dbReference>
<dbReference type="FunFam" id="2.70.70.10:FF:000002">
    <property type="entry name" value="Murein DD-endopeptidase MepM"/>
    <property type="match status" value="1"/>
</dbReference>
<comment type="caution">
    <text evidence="11">The sequence shown here is derived from an EMBL/GenBank/DDBJ whole genome shotgun (WGS) entry which is preliminary data.</text>
</comment>
<dbReference type="GO" id="GO:0046872">
    <property type="term" value="F:metal ion binding"/>
    <property type="evidence" value="ECO:0007669"/>
    <property type="project" value="UniProtKB-KW"/>
</dbReference>
<dbReference type="SUPFAM" id="SSF51261">
    <property type="entry name" value="Duplicated hybrid motif"/>
    <property type="match status" value="1"/>
</dbReference>
<dbReference type="NCBIfam" id="NF008652">
    <property type="entry name" value="PRK11649.1"/>
    <property type="match status" value="1"/>
</dbReference>
<keyword evidence="8" id="KW-0472">Membrane</keyword>
<evidence type="ECO:0000256" key="2">
    <source>
        <dbReference type="ARBA" id="ARBA00004196"/>
    </source>
</evidence>
<dbReference type="InterPro" id="IPR045834">
    <property type="entry name" value="Csd3_N2"/>
</dbReference>
<evidence type="ECO:0000259" key="10">
    <source>
        <dbReference type="Pfam" id="PF19425"/>
    </source>
</evidence>
<name>A0A179CZ61_BIBTR</name>
<evidence type="ECO:0000259" key="9">
    <source>
        <dbReference type="Pfam" id="PF01551"/>
    </source>
</evidence>
<dbReference type="InterPro" id="IPR050570">
    <property type="entry name" value="Cell_wall_metabolism_enzyme"/>
</dbReference>
<accession>A0A179CZ61</accession>
<sequence length="523" mass="58553">MQHVVFARERRRKKLRLRGLLFFMALICIAIGIGLALKNEDTRLPKNSLVVFEEHTLLGKEFDSENERDILGTDAHANILSGEPTYIDIEINEADSGEDTIGQVEEDINATSYEDELSEHDDIDSEMPNMGEMLISNAEIFEDLSIALAQGDIKLDDKVSSEQPDSTSEKPRKARHYSYTVTRGDKLRDVLEQSGISASFSKALERKFPQLASLQTGQQFQWGLDADGDLEYMHWLVSEKEEQRFERKEKNRFTVRKIEKKGVWKQDVVKGTIDGNFVASMKNVGLSARQIQQLASGLQWQISTNKLKKGDRFAILVKREYINGKVTDLGNVEALHIISGNKSYYAIQAENGRYYSRHGETLGKGFARYPLQFTPRISSSFNPRRIHPISKRLRPHKGVDFAVPTGTPIIAPADGVVEHVAYQAKGAGRYIKIRHGGQYTTVYMHLSKPLVKIGQSVKKGERIALSGNTGGSTGAHLHYEFHINGNPVNPMTVKLPGTGSGMPDKERKAFLAKAKGVETKLKL</sequence>
<feature type="domain" description="M23ase beta-sheet core" evidence="9">
    <location>
        <begin position="395"/>
        <end position="490"/>
    </location>
</feature>
<evidence type="ECO:0000256" key="4">
    <source>
        <dbReference type="ARBA" id="ARBA00022723"/>
    </source>
</evidence>
<dbReference type="GO" id="GO:0030313">
    <property type="term" value="C:cell envelope"/>
    <property type="evidence" value="ECO:0007669"/>
    <property type="project" value="UniProtKB-SubCell"/>
</dbReference>
<comment type="subcellular location">
    <subcellularLocation>
        <location evidence="2">Cell envelope</location>
    </subcellularLocation>
</comment>
<keyword evidence="6" id="KW-0862">Zinc</keyword>
<dbReference type="InterPro" id="IPR016047">
    <property type="entry name" value="M23ase_b-sheet_dom"/>
</dbReference>
<keyword evidence="5" id="KW-0378">Hydrolase</keyword>
<dbReference type="Gene3D" id="3.10.450.350">
    <property type="match status" value="2"/>
</dbReference>
<keyword evidence="8" id="KW-1133">Transmembrane helix</keyword>